<accession>A0A164NYU6</accession>
<dbReference type="RefSeq" id="WP_063261232.1">
    <property type="nucleotide sequence ID" value="NZ_LJKE01000045.1"/>
</dbReference>
<dbReference type="PATRIC" id="fig|1396.535.peg.1808"/>
<reference evidence="1 2" key="1">
    <citation type="submission" date="2015-09" db="EMBL/GenBank/DDBJ databases">
        <title>Bacillus cereus food isolates.</title>
        <authorList>
            <person name="Boekhorst J."/>
        </authorList>
    </citation>
    <scope>NUCLEOTIDE SEQUENCE [LARGE SCALE GENOMIC DNA]</scope>
    <source>
        <strain evidence="1 2">B4088</strain>
    </source>
</reference>
<gene>
    <name evidence="1" type="ORF">B4088_2764</name>
</gene>
<evidence type="ECO:0000313" key="1">
    <source>
        <dbReference type="EMBL" id="KZD66007.1"/>
    </source>
</evidence>
<proteinExistence type="predicted"/>
<comment type="caution">
    <text evidence="1">The sequence shown here is derived from an EMBL/GenBank/DDBJ whole genome shotgun (WGS) entry which is preliminary data.</text>
</comment>
<evidence type="ECO:0000313" key="2">
    <source>
        <dbReference type="Proteomes" id="UP000076482"/>
    </source>
</evidence>
<sequence>MEKQHEELKRILKLVDENVSKEKLGSAVKQLITNMESDSVKNELPEVVINEEESIFDIPAEILPSPIGNWVFVITEEQRKQIHEWDKCKGKYAGAIGGRLSYTFTPTSIGETLTVVCSRCKEELSFRDF</sequence>
<dbReference type="AlphaFoldDB" id="A0A164NYU6"/>
<organism evidence="1 2">
    <name type="scientific">Bacillus cereus</name>
    <dbReference type="NCBI Taxonomy" id="1396"/>
    <lineage>
        <taxon>Bacteria</taxon>
        <taxon>Bacillati</taxon>
        <taxon>Bacillota</taxon>
        <taxon>Bacilli</taxon>
        <taxon>Bacillales</taxon>
        <taxon>Bacillaceae</taxon>
        <taxon>Bacillus</taxon>
        <taxon>Bacillus cereus group</taxon>
    </lineage>
</organism>
<dbReference type="EMBL" id="LJKE01000045">
    <property type="protein sequence ID" value="KZD66007.1"/>
    <property type="molecule type" value="Genomic_DNA"/>
</dbReference>
<dbReference type="Proteomes" id="UP000076482">
    <property type="component" value="Unassembled WGS sequence"/>
</dbReference>
<protein>
    <submittedName>
        <fullName evidence="1">Uncharacterized protein</fullName>
    </submittedName>
</protein>
<name>A0A164NYU6_BACCE</name>